<dbReference type="GO" id="GO:0046961">
    <property type="term" value="F:proton-transporting ATPase activity, rotational mechanism"/>
    <property type="evidence" value="ECO:0007669"/>
    <property type="project" value="InterPro"/>
</dbReference>
<keyword evidence="6 9" id="KW-1133">Transmembrane helix</keyword>
<keyword evidence="11" id="KW-1185">Reference proteome</keyword>
<sequence length="73" mass="8171">MGVGHVFLVGIICAAIAAASWFLAPKKNLTLFRSSAVLTIACLYLMWMCTYLCQLNPLIYPKRGDLRVEHKEV</sequence>
<evidence type="ECO:0000313" key="10">
    <source>
        <dbReference type="EMBL" id="KLT39941.1"/>
    </source>
</evidence>
<evidence type="ECO:0000313" key="11">
    <source>
        <dbReference type="Proteomes" id="UP000053611"/>
    </source>
</evidence>
<dbReference type="Proteomes" id="UP000053611">
    <property type="component" value="Unassembled WGS sequence"/>
</dbReference>
<organism evidence="10 11">
    <name type="scientific">Cutaneotrichosporon oleaginosum</name>
    <dbReference type="NCBI Taxonomy" id="879819"/>
    <lineage>
        <taxon>Eukaryota</taxon>
        <taxon>Fungi</taxon>
        <taxon>Dikarya</taxon>
        <taxon>Basidiomycota</taxon>
        <taxon>Agaricomycotina</taxon>
        <taxon>Tremellomycetes</taxon>
        <taxon>Trichosporonales</taxon>
        <taxon>Trichosporonaceae</taxon>
        <taxon>Cutaneotrichosporon</taxon>
    </lineage>
</organism>
<dbReference type="OrthoDB" id="1508846at2759"/>
<evidence type="ECO:0000256" key="2">
    <source>
        <dbReference type="ARBA" id="ARBA00008328"/>
    </source>
</evidence>
<evidence type="ECO:0000256" key="6">
    <source>
        <dbReference type="ARBA" id="ARBA00022989"/>
    </source>
</evidence>
<protein>
    <submittedName>
        <fullName evidence="10">Uncharacterized protein</fullName>
    </submittedName>
</protein>
<comment type="subcellular location">
    <subcellularLocation>
        <location evidence="1">Endomembrane system</location>
        <topology evidence="1">Multi-pass membrane protein</topology>
    </subcellularLocation>
</comment>
<dbReference type="GeneID" id="28982127"/>
<keyword evidence="5" id="KW-0375">Hydrogen ion transport</keyword>
<reference evidence="10 11" key="1">
    <citation type="submission" date="2015-03" db="EMBL/GenBank/DDBJ databases">
        <title>Genomics and transcriptomics of the oil-accumulating basidiomycete yeast T. oleaginosus allow insights into substrate utilization and the diverse evolutionary trajectories of mating systems in fungi.</title>
        <authorList>
            <consortium name="DOE Joint Genome Institute"/>
            <person name="Kourist R."/>
            <person name="Kracht O."/>
            <person name="Bracharz F."/>
            <person name="Lipzen A."/>
            <person name="Nolan M."/>
            <person name="Ohm R."/>
            <person name="Grigoriev I."/>
            <person name="Sun S."/>
            <person name="Heitman J."/>
            <person name="Bruck T."/>
            <person name="Nowrousian M."/>
        </authorList>
    </citation>
    <scope>NUCLEOTIDE SEQUENCE [LARGE SCALE GENOMIC DNA]</scope>
    <source>
        <strain evidence="10 11">IBC0246</strain>
    </source>
</reference>
<dbReference type="Pfam" id="PF05493">
    <property type="entry name" value="ATP_synt_H"/>
    <property type="match status" value="1"/>
</dbReference>
<dbReference type="InterPro" id="IPR008389">
    <property type="entry name" value="ATPase_V0-cplx_e1/e2_su"/>
</dbReference>
<dbReference type="GO" id="GO:0007035">
    <property type="term" value="P:vacuolar acidification"/>
    <property type="evidence" value="ECO:0007669"/>
    <property type="project" value="TreeGrafter"/>
</dbReference>
<dbReference type="RefSeq" id="XP_018276432.1">
    <property type="nucleotide sequence ID" value="XM_018421524.1"/>
</dbReference>
<accession>A0A0J0XFV5</accession>
<evidence type="ECO:0000256" key="3">
    <source>
        <dbReference type="ARBA" id="ARBA00022448"/>
    </source>
</evidence>
<dbReference type="AlphaFoldDB" id="A0A0J0XFV5"/>
<evidence type="ECO:0000256" key="1">
    <source>
        <dbReference type="ARBA" id="ARBA00004127"/>
    </source>
</evidence>
<keyword evidence="3" id="KW-0813">Transport</keyword>
<gene>
    <name evidence="10" type="ORF">CC85DRAFT_278617</name>
</gene>
<evidence type="ECO:0000256" key="9">
    <source>
        <dbReference type="SAM" id="Phobius"/>
    </source>
</evidence>
<proteinExistence type="inferred from homology"/>
<comment type="similarity">
    <text evidence="2">Belongs to the V-ATPase e1/e2 subunit family.</text>
</comment>
<keyword evidence="8 9" id="KW-0472">Membrane</keyword>
<evidence type="ECO:0000256" key="7">
    <source>
        <dbReference type="ARBA" id="ARBA00023065"/>
    </source>
</evidence>
<name>A0A0J0XFV5_9TREE</name>
<dbReference type="PANTHER" id="PTHR12263">
    <property type="entry name" value="VACUOLAR ATP SYNTHASE SUBUNIT H"/>
    <property type="match status" value="1"/>
</dbReference>
<dbReference type="GO" id="GO:0012505">
    <property type="term" value="C:endomembrane system"/>
    <property type="evidence" value="ECO:0007669"/>
    <property type="project" value="UniProtKB-SubCell"/>
</dbReference>
<evidence type="ECO:0000256" key="5">
    <source>
        <dbReference type="ARBA" id="ARBA00022781"/>
    </source>
</evidence>
<dbReference type="EMBL" id="KQ087245">
    <property type="protein sequence ID" value="KLT39941.1"/>
    <property type="molecule type" value="Genomic_DNA"/>
</dbReference>
<evidence type="ECO:0000256" key="4">
    <source>
        <dbReference type="ARBA" id="ARBA00022692"/>
    </source>
</evidence>
<dbReference type="GO" id="GO:0000220">
    <property type="term" value="C:vacuolar proton-transporting V-type ATPase, V0 domain"/>
    <property type="evidence" value="ECO:0007669"/>
    <property type="project" value="TreeGrafter"/>
</dbReference>
<keyword evidence="7" id="KW-0406">Ion transport</keyword>
<feature type="transmembrane region" description="Helical" evidence="9">
    <location>
        <begin position="36"/>
        <end position="59"/>
    </location>
</feature>
<dbReference type="PANTHER" id="PTHR12263:SF0">
    <property type="entry name" value="V-TYPE PROTON ATPASE SUBUNIT"/>
    <property type="match status" value="1"/>
</dbReference>
<dbReference type="STRING" id="879819.A0A0J0XFV5"/>
<evidence type="ECO:0000256" key="8">
    <source>
        <dbReference type="ARBA" id="ARBA00023136"/>
    </source>
</evidence>
<feature type="transmembrane region" description="Helical" evidence="9">
    <location>
        <begin position="6"/>
        <end position="24"/>
    </location>
</feature>
<keyword evidence="4 9" id="KW-0812">Transmembrane</keyword>